<dbReference type="AlphaFoldDB" id="A0A8I0A5X7"/>
<comment type="caution">
    <text evidence="1">The sequence shown here is derived from an EMBL/GenBank/DDBJ whole genome shotgun (WGS) entry which is preliminary data.</text>
</comment>
<sequence>MVEFILFKLFNDNKKITLDRLYNIIGEKIICTEEKNIVCIPYQYSHAYRKKIKRIEKELGLKKYILTNSDFYKILENSLYYNLSIQKINLTEDLEESHQYLREYINKFNVSNLDNDKYSLIDKIIEELEWCYDEEEIFVKSIEVRMMKNRNKALYLCIDKYGILSADLEVKEEDILSIVNKCLY</sequence>
<organism evidence="1 2">
    <name type="scientific">Clostridium lentum</name>
    <dbReference type="NCBI Taxonomy" id="2763037"/>
    <lineage>
        <taxon>Bacteria</taxon>
        <taxon>Bacillati</taxon>
        <taxon>Bacillota</taxon>
        <taxon>Clostridia</taxon>
        <taxon>Eubacteriales</taxon>
        <taxon>Clostridiaceae</taxon>
        <taxon>Clostridium</taxon>
    </lineage>
</organism>
<accession>A0A8I0A5X7</accession>
<dbReference type="RefSeq" id="WP_186835031.1">
    <property type="nucleotide sequence ID" value="NZ_JACOOQ010000009.1"/>
</dbReference>
<name>A0A8I0A5X7_9CLOT</name>
<proteinExistence type="predicted"/>
<gene>
    <name evidence="1" type="ORF">H8R92_06550</name>
</gene>
<evidence type="ECO:0000313" key="2">
    <source>
        <dbReference type="Proteomes" id="UP000662088"/>
    </source>
</evidence>
<dbReference type="EMBL" id="JACOOQ010000009">
    <property type="protein sequence ID" value="MBC5640094.1"/>
    <property type="molecule type" value="Genomic_DNA"/>
</dbReference>
<dbReference type="Proteomes" id="UP000662088">
    <property type="component" value="Unassembled WGS sequence"/>
</dbReference>
<reference evidence="1" key="1">
    <citation type="submission" date="2020-08" db="EMBL/GenBank/DDBJ databases">
        <title>Genome public.</title>
        <authorList>
            <person name="Liu C."/>
            <person name="Sun Q."/>
        </authorList>
    </citation>
    <scope>NUCLEOTIDE SEQUENCE</scope>
    <source>
        <strain evidence="1">NSJ-42</strain>
    </source>
</reference>
<keyword evidence="2" id="KW-1185">Reference proteome</keyword>
<protein>
    <submittedName>
        <fullName evidence="1">Uncharacterized protein</fullName>
    </submittedName>
</protein>
<evidence type="ECO:0000313" key="1">
    <source>
        <dbReference type="EMBL" id="MBC5640094.1"/>
    </source>
</evidence>